<proteinExistence type="predicted"/>
<evidence type="ECO:0000256" key="1">
    <source>
        <dbReference type="SAM" id="MobiDB-lite"/>
    </source>
</evidence>
<organism evidence="2 3">
    <name type="scientific">Ambrosiozyma monospora</name>
    <name type="common">Yeast</name>
    <name type="synonym">Endomycopsis monosporus</name>
    <dbReference type="NCBI Taxonomy" id="43982"/>
    <lineage>
        <taxon>Eukaryota</taxon>
        <taxon>Fungi</taxon>
        <taxon>Dikarya</taxon>
        <taxon>Ascomycota</taxon>
        <taxon>Saccharomycotina</taxon>
        <taxon>Pichiomycetes</taxon>
        <taxon>Pichiales</taxon>
        <taxon>Pichiaceae</taxon>
        <taxon>Ambrosiozyma</taxon>
    </lineage>
</organism>
<evidence type="ECO:0000313" key="3">
    <source>
        <dbReference type="Proteomes" id="UP001165063"/>
    </source>
</evidence>
<comment type="caution">
    <text evidence="2">The sequence shown here is derived from an EMBL/GenBank/DDBJ whole genome shotgun (WGS) entry which is preliminary data.</text>
</comment>
<name>A0A9W7DHT8_AMBMO</name>
<feature type="region of interest" description="Disordered" evidence="1">
    <location>
        <begin position="56"/>
        <end position="77"/>
    </location>
</feature>
<dbReference type="AlphaFoldDB" id="A0A9W7DHT8"/>
<reference evidence="2" key="1">
    <citation type="submission" date="2023-04" db="EMBL/GenBank/DDBJ databases">
        <title>Ambrosiozyma monospora NBRC 1965.</title>
        <authorList>
            <person name="Ichikawa N."/>
            <person name="Sato H."/>
            <person name="Tonouchi N."/>
        </authorList>
    </citation>
    <scope>NUCLEOTIDE SEQUENCE</scope>
    <source>
        <strain evidence="2">NBRC 1965</strain>
    </source>
</reference>
<evidence type="ECO:0000313" key="2">
    <source>
        <dbReference type="EMBL" id="GMG41280.1"/>
    </source>
</evidence>
<accession>A0A9W7DHT8</accession>
<gene>
    <name evidence="2" type="ORF">Amon01_000650500</name>
</gene>
<dbReference type="EMBL" id="BSXU01004169">
    <property type="protein sequence ID" value="GMG41280.1"/>
    <property type="molecule type" value="Genomic_DNA"/>
</dbReference>
<protein>
    <submittedName>
        <fullName evidence="2">Unnamed protein product</fullName>
    </submittedName>
</protein>
<dbReference type="OrthoDB" id="3997547at2759"/>
<dbReference type="Proteomes" id="UP001165063">
    <property type="component" value="Unassembled WGS sequence"/>
</dbReference>
<sequence>MVYSASMASHQLFDYTNADSCGPSIVQQPTPFNNTLFTQEQEARLAAASKRFAASNANSCRRTKRRNSESESSAKKVKQTFIEHQTIPTSELTLENINLDDYPKFFHPEGGFIQFTPLGNIRTFMSDNNVMQRVIEKKSTFDINNLSHGIDGYTLFLGNSGFEVPSKNVSESSDDEVENYMRNGYNNIISPSSSVSCYNDSACGVSCRTADYYDADSDIEEDEDMF</sequence>
<keyword evidence="3" id="KW-1185">Reference proteome</keyword>